<keyword evidence="1" id="KW-0472">Membrane</keyword>
<feature type="transmembrane region" description="Helical" evidence="1">
    <location>
        <begin position="214"/>
        <end position="231"/>
    </location>
</feature>
<dbReference type="Proteomes" id="UP000050761">
    <property type="component" value="Unassembled WGS sequence"/>
</dbReference>
<dbReference type="AlphaFoldDB" id="A0A183GGS5"/>
<name>A0A183GGS5_HELPZ</name>
<feature type="transmembrane region" description="Helical" evidence="1">
    <location>
        <begin position="180"/>
        <end position="202"/>
    </location>
</feature>
<accession>A0A183GGS5</accession>
<organism evidence="2 3">
    <name type="scientific">Heligmosomoides polygyrus</name>
    <name type="common">Parasitic roundworm</name>
    <dbReference type="NCBI Taxonomy" id="6339"/>
    <lineage>
        <taxon>Eukaryota</taxon>
        <taxon>Metazoa</taxon>
        <taxon>Ecdysozoa</taxon>
        <taxon>Nematoda</taxon>
        <taxon>Chromadorea</taxon>
        <taxon>Rhabditida</taxon>
        <taxon>Rhabditina</taxon>
        <taxon>Rhabditomorpha</taxon>
        <taxon>Strongyloidea</taxon>
        <taxon>Heligmosomidae</taxon>
        <taxon>Heligmosomoides</taxon>
    </lineage>
</organism>
<evidence type="ECO:0000313" key="2">
    <source>
        <dbReference type="Proteomes" id="UP000050761"/>
    </source>
</evidence>
<sequence>MCHHLKAQYCTIYLNQWCNLSPSSSKQSEKTLRRGDVTKGLSIAAVLRRDKNELEGSSFQITKVCDKKFRKNHALLQRHIRHSMERRIGLYYRRLLTSVIRHRDETESSVSNSFSIASRLAGALTHSSEKVPARIVEASVPIRREAYSRSYHAHHIISLSCANVECWIYASVLFKPESWPFGAILVSALSLYGIIVFVYVFLYVPIIVGKPLRILFYGGRMVFLPIVRYAGRGCLEMLRTLRRGGASPSARARLTAALSVAFMVLHIVTKMFKVANMLMCWNITQPLHPQR</sequence>
<evidence type="ECO:0000256" key="1">
    <source>
        <dbReference type="SAM" id="Phobius"/>
    </source>
</evidence>
<feature type="transmembrane region" description="Helical" evidence="1">
    <location>
        <begin position="251"/>
        <end position="269"/>
    </location>
</feature>
<reference evidence="3" key="1">
    <citation type="submission" date="2019-09" db="UniProtKB">
        <authorList>
            <consortium name="WormBaseParasite"/>
        </authorList>
    </citation>
    <scope>IDENTIFICATION</scope>
</reference>
<dbReference type="WBParaSite" id="HPBE_0002170801-mRNA-1">
    <property type="protein sequence ID" value="HPBE_0002170801-mRNA-1"/>
    <property type="gene ID" value="HPBE_0002170801"/>
</dbReference>
<keyword evidence="1" id="KW-0812">Transmembrane</keyword>
<proteinExistence type="predicted"/>
<keyword evidence="2" id="KW-1185">Reference proteome</keyword>
<protein>
    <submittedName>
        <fullName evidence="3">Transmembrane protein</fullName>
    </submittedName>
</protein>
<keyword evidence="1" id="KW-1133">Transmembrane helix</keyword>
<evidence type="ECO:0000313" key="3">
    <source>
        <dbReference type="WBParaSite" id="HPBE_0002170801-mRNA-1"/>
    </source>
</evidence>